<evidence type="ECO:0000256" key="1">
    <source>
        <dbReference type="SAM" id="SignalP"/>
    </source>
</evidence>
<feature type="chain" id="PRO_5042933570" description="Secreted protein" evidence="1">
    <location>
        <begin position="26"/>
        <end position="74"/>
    </location>
</feature>
<evidence type="ECO:0008006" key="4">
    <source>
        <dbReference type="Google" id="ProtNLM"/>
    </source>
</evidence>
<keyword evidence="1" id="KW-0732">Signal</keyword>
<dbReference type="EMBL" id="MU865483">
    <property type="protein sequence ID" value="KAK4222231.1"/>
    <property type="molecule type" value="Genomic_DNA"/>
</dbReference>
<name>A0AAN7BDZ4_9PEZI</name>
<organism evidence="2 3">
    <name type="scientific">Podospora fimiseda</name>
    <dbReference type="NCBI Taxonomy" id="252190"/>
    <lineage>
        <taxon>Eukaryota</taxon>
        <taxon>Fungi</taxon>
        <taxon>Dikarya</taxon>
        <taxon>Ascomycota</taxon>
        <taxon>Pezizomycotina</taxon>
        <taxon>Sordariomycetes</taxon>
        <taxon>Sordariomycetidae</taxon>
        <taxon>Sordariales</taxon>
        <taxon>Podosporaceae</taxon>
        <taxon>Podospora</taxon>
    </lineage>
</organism>
<dbReference type="AlphaFoldDB" id="A0AAN7BDZ4"/>
<dbReference type="Proteomes" id="UP001301958">
    <property type="component" value="Unassembled WGS sequence"/>
</dbReference>
<sequence>MLLEVLLIQIFLFVKLLLSPRGFQSEHTNGIDIIEVPVTFRRDTSWYEHVLSYLLSFTWPRGAGRGELLGWGEG</sequence>
<protein>
    <recommendedName>
        <fullName evidence="4">Secreted protein</fullName>
    </recommendedName>
</protein>
<proteinExistence type="predicted"/>
<evidence type="ECO:0000313" key="3">
    <source>
        <dbReference type="Proteomes" id="UP001301958"/>
    </source>
</evidence>
<feature type="signal peptide" evidence="1">
    <location>
        <begin position="1"/>
        <end position="25"/>
    </location>
</feature>
<accession>A0AAN7BDZ4</accession>
<comment type="caution">
    <text evidence="2">The sequence shown here is derived from an EMBL/GenBank/DDBJ whole genome shotgun (WGS) entry which is preliminary data.</text>
</comment>
<gene>
    <name evidence="2" type="ORF">QBC38DRAFT_490353</name>
</gene>
<evidence type="ECO:0000313" key="2">
    <source>
        <dbReference type="EMBL" id="KAK4222231.1"/>
    </source>
</evidence>
<reference evidence="2" key="1">
    <citation type="journal article" date="2023" name="Mol. Phylogenet. Evol.">
        <title>Genome-scale phylogeny and comparative genomics of the fungal order Sordariales.</title>
        <authorList>
            <person name="Hensen N."/>
            <person name="Bonometti L."/>
            <person name="Westerberg I."/>
            <person name="Brannstrom I.O."/>
            <person name="Guillou S."/>
            <person name="Cros-Aarteil S."/>
            <person name="Calhoun S."/>
            <person name="Haridas S."/>
            <person name="Kuo A."/>
            <person name="Mondo S."/>
            <person name="Pangilinan J."/>
            <person name="Riley R."/>
            <person name="LaButti K."/>
            <person name="Andreopoulos B."/>
            <person name="Lipzen A."/>
            <person name="Chen C."/>
            <person name="Yan M."/>
            <person name="Daum C."/>
            <person name="Ng V."/>
            <person name="Clum A."/>
            <person name="Steindorff A."/>
            <person name="Ohm R.A."/>
            <person name="Martin F."/>
            <person name="Silar P."/>
            <person name="Natvig D.O."/>
            <person name="Lalanne C."/>
            <person name="Gautier V."/>
            <person name="Ament-Velasquez S.L."/>
            <person name="Kruys A."/>
            <person name="Hutchinson M.I."/>
            <person name="Powell A.J."/>
            <person name="Barry K."/>
            <person name="Miller A.N."/>
            <person name="Grigoriev I.V."/>
            <person name="Debuchy R."/>
            <person name="Gladieux P."/>
            <person name="Hiltunen Thoren M."/>
            <person name="Johannesson H."/>
        </authorList>
    </citation>
    <scope>NUCLEOTIDE SEQUENCE</scope>
    <source>
        <strain evidence="2">CBS 990.96</strain>
    </source>
</reference>
<keyword evidence="3" id="KW-1185">Reference proteome</keyword>
<reference evidence="2" key="2">
    <citation type="submission" date="2023-05" db="EMBL/GenBank/DDBJ databases">
        <authorList>
            <consortium name="Lawrence Berkeley National Laboratory"/>
            <person name="Steindorff A."/>
            <person name="Hensen N."/>
            <person name="Bonometti L."/>
            <person name="Westerberg I."/>
            <person name="Brannstrom I.O."/>
            <person name="Guillou S."/>
            <person name="Cros-Aarteil S."/>
            <person name="Calhoun S."/>
            <person name="Haridas S."/>
            <person name="Kuo A."/>
            <person name="Mondo S."/>
            <person name="Pangilinan J."/>
            <person name="Riley R."/>
            <person name="Labutti K."/>
            <person name="Andreopoulos B."/>
            <person name="Lipzen A."/>
            <person name="Chen C."/>
            <person name="Yanf M."/>
            <person name="Daum C."/>
            <person name="Ng V."/>
            <person name="Clum A."/>
            <person name="Ohm R."/>
            <person name="Martin F."/>
            <person name="Silar P."/>
            <person name="Natvig D."/>
            <person name="Lalanne C."/>
            <person name="Gautier V."/>
            <person name="Ament-Velasquez S.L."/>
            <person name="Kruys A."/>
            <person name="Hutchinson M.I."/>
            <person name="Powell A.J."/>
            <person name="Barry K."/>
            <person name="Miller A.N."/>
            <person name="Grigoriev I.V."/>
            <person name="Debuchy R."/>
            <person name="Gladieux P."/>
            <person name="Thoren M.H."/>
            <person name="Johannesson H."/>
        </authorList>
    </citation>
    <scope>NUCLEOTIDE SEQUENCE</scope>
    <source>
        <strain evidence="2">CBS 990.96</strain>
    </source>
</reference>